<evidence type="ECO:0000313" key="3">
    <source>
        <dbReference type="Proteomes" id="UP000788993"/>
    </source>
</evidence>
<proteinExistence type="predicted"/>
<dbReference type="EMBL" id="JAEUBD010000983">
    <property type="protein sequence ID" value="KAH3669871.1"/>
    <property type="molecule type" value="Genomic_DNA"/>
</dbReference>
<keyword evidence="3" id="KW-1185">Reference proteome</keyword>
<dbReference type="AlphaFoldDB" id="A0A9P8T8G5"/>
<name>A0A9P8T8G5_9ASCO</name>
<feature type="region of interest" description="Disordered" evidence="1">
    <location>
        <begin position="181"/>
        <end position="201"/>
    </location>
</feature>
<gene>
    <name evidence="2" type="ORF">OGATHE_002683</name>
</gene>
<reference evidence="2" key="2">
    <citation type="submission" date="2021-01" db="EMBL/GenBank/DDBJ databases">
        <authorList>
            <person name="Schikora-Tamarit M.A."/>
        </authorList>
    </citation>
    <scope>NUCLEOTIDE SEQUENCE</scope>
    <source>
        <strain evidence="2">NCAIM Y.01608</strain>
    </source>
</reference>
<accession>A0A9P8T8G5</accession>
<sequence>MEDLRVSLGILFVINQKLTSNHNKNVSIFGCRLSIKGGNSVSHLVETKGCEFFNDVASTLDLGRLKSEHRVVSLNVVRIEFQRQQMWPKIFQNLKIYKDNSLEKPRQHLIEPTVRFNLGILHSFIILLLVMLNFLQASNQVSCCRINKFGSLNNLPTKENCNVQEDHQIVVKERIDIKRRNEGKCSQESNNQECDDKSKNGGKWLQLGDPGLQRTCAPVVKLINQFKATEAELPSCRSDKHAKQVDSAKPTIGTPFSVVMLKNFGARPLLARANIDLDPQYMYEFPAE</sequence>
<evidence type="ECO:0000313" key="2">
    <source>
        <dbReference type="EMBL" id="KAH3669871.1"/>
    </source>
</evidence>
<dbReference type="Proteomes" id="UP000788993">
    <property type="component" value="Unassembled WGS sequence"/>
</dbReference>
<comment type="caution">
    <text evidence="2">The sequence shown here is derived from an EMBL/GenBank/DDBJ whole genome shotgun (WGS) entry which is preliminary data.</text>
</comment>
<evidence type="ECO:0000256" key="1">
    <source>
        <dbReference type="SAM" id="MobiDB-lite"/>
    </source>
</evidence>
<reference evidence="2" key="1">
    <citation type="journal article" date="2021" name="Open Biol.">
        <title>Shared evolutionary footprints suggest mitochondrial oxidative damage underlies multiple complex I losses in fungi.</title>
        <authorList>
            <person name="Schikora-Tamarit M.A."/>
            <person name="Marcet-Houben M."/>
            <person name="Nosek J."/>
            <person name="Gabaldon T."/>
        </authorList>
    </citation>
    <scope>NUCLEOTIDE SEQUENCE</scope>
    <source>
        <strain evidence="2">NCAIM Y.01608</strain>
    </source>
</reference>
<protein>
    <submittedName>
        <fullName evidence="2">Uncharacterized protein</fullName>
    </submittedName>
</protein>
<organism evidence="2 3">
    <name type="scientific">Ogataea polymorpha</name>
    <dbReference type="NCBI Taxonomy" id="460523"/>
    <lineage>
        <taxon>Eukaryota</taxon>
        <taxon>Fungi</taxon>
        <taxon>Dikarya</taxon>
        <taxon>Ascomycota</taxon>
        <taxon>Saccharomycotina</taxon>
        <taxon>Pichiomycetes</taxon>
        <taxon>Pichiales</taxon>
        <taxon>Pichiaceae</taxon>
        <taxon>Ogataea</taxon>
    </lineage>
</organism>